<proteinExistence type="predicted"/>
<organism evidence="2 3">
    <name type="scientific">Hypericibacter adhaerens</name>
    <dbReference type="NCBI Taxonomy" id="2602016"/>
    <lineage>
        <taxon>Bacteria</taxon>
        <taxon>Pseudomonadati</taxon>
        <taxon>Pseudomonadota</taxon>
        <taxon>Alphaproteobacteria</taxon>
        <taxon>Rhodospirillales</taxon>
        <taxon>Dongiaceae</taxon>
        <taxon>Hypericibacter</taxon>
    </lineage>
</organism>
<dbReference type="InterPro" id="IPR002716">
    <property type="entry name" value="PIN_dom"/>
</dbReference>
<reference evidence="2 3" key="1">
    <citation type="submission" date="2019-08" db="EMBL/GenBank/DDBJ databases">
        <title>Hyperibacter terrae gen. nov., sp. nov. and Hyperibacter viscosus sp. nov., two new members in the family Rhodospirillaceae isolated from the rhizosphere of Hypericum perforatum.</title>
        <authorList>
            <person name="Noviana Z."/>
        </authorList>
    </citation>
    <scope>NUCLEOTIDE SEQUENCE [LARGE SCALE GENOMIC DNA]</scope>
    <source>
        <strain evidence="2 3">R5959</strain>
    </source>
</reference>
<dbReference type="OrthoDB" id="163436at2"/>
<dbReference type="AlphaFoldDB" id="A0A5J6N4Z5"/>
<gene>
    <name evidence="2" type="ORF">FRZ61_49520</name>
</gene>
<dbReference type="EMBL" id="CP042582">
    <property type="protein sequence ID" value="QEX25008.1"/>
    <property type="molecule type" value="Genomic_DNA"/>
</dbReference>
<evidence type="ECO:0000313" key="2">
    <source>
        <dbReference type="EMBL" id="QEX25008.1"/>
    </source>
</evidence>
<feature type="domain" description="PIN" evidence="1">
    <location>
        <begin position="8"/>
        <end position="121"/>
    </location>
</feature>
<dbReference type="Proteomes" id="UP000325797">
    <property type="component" value="Chromosome"/>
</dbReference>
<keyword evidence="3" id="KW-1185">Reference proteome</keyword>
<protein>
    <recommendedName>
        <fullName evidence="1">PIN domain-containing protein</fullName>
    </recommendedName>
</protein>
<dbReference type="InterPro" id="IPR029060">
    <property type="entry name" value="PIN-like_dom_sf"/>
</dbReference>
<accession>A0A5J6N4Z5</accession>
<dbReference type="RefSeq" id="WP_151120303.1">
    <property type="nucleotide sequence ID" value="NZ_CP042582.1"/>
</dbReference>
<dbReference type="SUPFAM" id="SSF88723">
    <property type="entry name" value="PIN domain-like"/>
    <property type="match status" value="1"/>
</dbReference>
<sequence length="156" mass="16585">MAIDRFSLDAGILFYAIDRSAGEKHRMASQLVARALDGDCILSLQAVTEFMAAVTQKGKMPSNEAAQIVRDWISIFPVVSPTAADLDAALALVTAGRAALAEAMLVACLQAHECHLLLSEDFAGKSKLGQVEIVNPFARPAPKSLAFLLEEAGSDE</sequence>
<evidence type="ECO:0000259" key="1">
    <source>
        <dbReference type="Pfam" id="PF01850"/>
    </source>
</evidence>
<dbReference type="Pfam" id="PF01850">
    <property type="entry name" value="PIN"/>
    <property type="match status" value="1"/>
</dbReference>
<evidence type="ECO:0000313" key="3">
    <source>
        <dbReference type="Proteomes" id="UP000325797"/>
    </source>
</evidence>
<dbReference type="KEGG" id="hadh:FRZ61_49520"/>
<dbReference type="Gene3D" id="3.40.50.1010">
    <property type="entry name" value="5'-nuclease"/>
    <property type="match status" value="1"/>
</dbReference>
<name>A0A5J6N4Z5_9PROT</name>